<gene>
    <name evidence="5" type="primary">pol</name>
    <name evidence="5" type="ORF">TNCV_2230511</name>
</gene>
<organism evidence="5 6">
    <name type="scientific">Trichonephila clavipes</name>
    <name type="common">Golden silk orbweaver</name>
    <name type="synonym">Nephila clavipes</name>
    <dbReference type="NCBI Taxonomy" id="2585209"/>
    <lineage>
        <taxon>Eukaryota</taxon>
        <taxon>Metazoa</taxon>
        <taxon>Ecdysozoa</taxon>
        <taxon>Arthropoda</taxon>
        <taxon>Chelicerata</taxon>
        <taxon>Arachnida</taxon>
        <taxon>Araneae</taxon>
        <taxon>Araneomorphae</taxon>
        <taxon>Entelegynae</taxon>
        <taxon>Araneoidea</taxon>
        <taxon>Nephilidae</taxon>
        <taxon>Trichonephila</taxon>
    </lineage>
</organism>
<dbReference type="PANTHER" id="PTHR37984">
    <property type="entry name" value="PROTEIN CBG26694"/>
    <property type="match status" value="1"/>
</dbReference>
<dbReference type="InterPro" id="IPR043502">
    <property type="entry name" value="DNA/RNA_pol_sf"/>
</dbReference>
<name>A0A8X6WEH2_TRICX</name>
<dbReference type="PANTHER" id="PTHR37984:SF5">
    <property type="entry name" value="PROTEIN NYNRIN-LIKE"/>
    <property type="match status" value="1"/>
</dbReference>
<comment type="caution">
    <text evidence="5">The sequence shown here is derived from an EMBL/GenBank/DDBJ whole genome shotgun (WGS) entry which is preliminary data.</text>
</comment>
<dbReference type="Pfam" id="PF17919">
    <property type="entry name" value="RT_RNaseH_2"/>
    <property type="match status" value="2"/>
</dbReference>
<keyword evidence="6" id="KW-1185">Reference proteome</keyword>
<evidence type="ECO:0000256" key="1">
    <source>
        <dbReference type="ARBA" id="ARBA00012493"/>
    </source>
</evidence>
<evidence type="ECO:0000313" key="6">
    <source>
        <dbReference type="Proteomes" id="UP000887159"/>
    </source>
</evidence>
<dbReference type="EC" id="2.7.7.49" evidence="1"/>
<proteinExistence type="predicted"/>
<feature type="region of interest" description="Disordered" evidence="3">
    <location>
        <begin position="1163"/>
        <end position="1199"/>
    </location>
</feature>
<feature type="compositionally biased region" description="Polar residues" evidence="3">
    <location>
        <begin position="1172"/>
        <end position="1191"/>
    </location>
</feature>
<evidence type="ECO:0000313" key="5">
    <source>
        <dbReference type="EMBL" id="GFY33102.1"/>
    </source>
</evidence>
<evidence type="ECO:0000259" key="4">
    <source>
        <dbReference type="PROSITE" id="PS50878"/>
    </source>
</evidence>
<dbReference type="Gene3D" id="3.10.10.10">
    <property type="entry name" value="HIV Type 1 Reverse Transcriptase, subunit A, domain 1"/>
    <property type="match status" value="1"/>
</dbReference>
<feature type="domain" description="Reverse transcriptase" evidence="4">
    <location>
        <begin position="237"/>
        <end position="416"/>
    </location>
</feature>
<dbReference type="Proteomes" id="UP000887159">
    <property type="component" value="Unassembled WGS sequence"/>
</dbReference>
<reference evidence="5" key="1">
    <citation type="submission" date="2020-08" db="EMBL/GenBank/DDBJ databases">
        <title>Multicomponent nature underlies the extraordinary mechanical properties of spider dragline silk.</title>
        <authorList>
            <person name="Kono N."/>
            <person name="Nakamura H."/>
            <person name="Mori M."/>
            <person name="Yoshida Y."/>
            <person name="Ohtoshi R."/>
            <person name="Malay A.D."/>
            <person name="Moran D.A.P."/>
            <person name="Tomita M."/>
            <person name="Numata K."/>
            <person name="Arakawa K."/>
        </authorList>
    </citation>
    <scope>NUCLEOTIDE SEQUENCE</scope>
</reference>
<evidence type="ECO:0000256" key="3">
    <source>
        <dbReference type="SAM" id="MobiDB-lite"/>
    </source>
</evidence>
<dbReference type="AlphaFoldDB" id="A0A8X6WEH2"/>
<dbReference type="Pfam" id="PF00078">
    <property type="entry name" value="RVT_1"/>
    <property type="match status" value="1"/>
</dbReference>
<dbReference type="EMBL" id="BMAU01021407">
    <property type="protein sequence ID" value="GFY33102.1"/>
    <property type="molecule type" value="Genomic_DNA"/>
</dbReference>
<dbReference type="InterPro" id="IPR043128">
    <property type="entry name" value="Rev_trsase/Diguanyl_cyclase"/>
</dbReference>
<dbReference type="SUPFAM" id="SSF56672">
    <property type="entry name" value="DNA/RNA polymerases"/>
    <property type="match status" value="2"/>
</dbReference>
<dbReference type="InterPro" id="IPR041577">
    <property type="entry name" value="RT_RNaseH_2"/>
</dbReference>
<dbReference type="Gene3D" id="3.30.70.270">
    <property type="match status" value="3"/>
</dbReference>
<dbReference type="InterPro" id="IPR050951">
    <property type="entry name" value="Retrovirus_Pol_polyprotein"/>
</dbReference>
<dbReference type="GO" id="GO:0003964">
    <property type="term" value="F:RNA-directed DNA polymerase activity"/>
    <property type="evidence" value="ECO:0007669"/>
    <property type="project" value="UniProtKB-EC"/>
</dbReference>
<protein>
    <recommendedName>
        <fullName evidence="1">RNA-directed DNA polymerase</fullName>
        <ecNumber evidence="1">2.7.7.49</ecNumber>
    </recommendedName>
</protein>
<keyword evidence="2" id="KW-0511">Multifunctional enzyme</keyword>
<accession>A0A8X6WEH2</accession>
<sequence length="1199" mass="135090">MTQTASGKFNLIDLIPMYDGGESLGIRRFSEKINDVANLGKWSNEEKVTILKLKSAGIAEEFFLSDPTHSQLTEYNDIARILIGRFEKAVPLSTRLQLFSSCIQGSSESVQEFAARINKLGTQIFQSGNSAQNTAVRNANDQLLQLRFISGLRNDIRRFVLARDPLNLDESISAALIEEQNMKLNQIANDERSGLSPSQTENSVLSALTNKLEEINLRVGRLQEASPITARKTADLEKAGIIAKSNSQYNTPALFVKQKEKWRLVLDFRKLNEITLTQDFVIPTLDDILHEISGSNYFSALDMKSAFNQIPLHFADRHKTAFSTPDGDKYEFNRLCFGLKNSPKAFQSIAQEVLGDLLHNGALVYIDDIILFTKTIDEHFELLGKVFERFERIHLKFNPSKCQFLTKSCKFLGFVVTPEGILIGKDKSVSINEFPVPTDQKQIKSFLGCCNFYRRYIKNFAKRAFPLTNLLRKDTPFEWTSETQEAFDDIKKAILNPPVLALPDPNAELQITTDASSRGIGAVLEQKYPNSEVKPLYFFQRFLSNKNPSSKILRWKLALEEFNYDIHYIRGSLNSVADHLSRCINNFTIALPDSKDLINMQHEDSILSTYGSFEKKKGARCSMMSQGSSESVQEFAARINKLGTQIFQSGNSAQNTAVRNANDQLLQLRFISGLRNDIRRFVLARDPLNLDESISAALIEEQNMKLNQIANDERSGLSPSQTENSVLSALTNKLEEINLRVGRLQEASPITARKTGKDKSVSINEFPVPTDQKQIKSFLGCCNFYRRYIKNFAKRAFPLTNLLRKDTPFEWTSETQEAFDDIKKAILNPPVLALPDPNAELQITTDASSRGIGAVLEQKYPNSEVKPLYFFQRFLSNKNPSSKILRWKLALEEFNYDIHYIRGSLNSVADHLSRCINNITIALPDSKDLINMQHEDSILSTYGSFEKKKGARCSMMSQGSSESVQEFAARINKLGTQIFQSGNSAQNTAVRNANDQLLQLRFISGLRNDIRRFVLARDPLNLDESISAALIEEQNMKLNQIANDERSGLSPSQTENSVLSALTNKLEEINLRVGRLQEASPITARKTGGEFLTEGRLSSNVFIVAFKDIGKRSVEKEAGSTYSQLPVPPEKRAGDFSVFRHPGTHSFDRRNVHFQESAFRDNYAAPRHSARGSHTTSGNRGFQCNTRNDNLNFRGESRI</sequence>
<dbReference type="CDD" id="cd01647">
    <property type="entry name" value="RT_LTR"/>
    <property type="match status" value="1"/>
</dbReference>
<dbReference type="PROSITE" id="PS50878">
    <property type="entry name" value="RT_POL"/>
    <property type="match status" value="1"/>
</dbReference>
<dbReference type="FunFam" id="3.30.70.270:FF:000020">
    <property type="entry name" value="Transposon Tf2-6 polyprotein-like Protein"/>
    <property type="match status" value="2"/>
</dbReference>
<dbReference type="InterPro" id="IPR000477">
    <property type="entry name" value="RT_dom"/>
</dbReference>
<evidence type="ECO:0000256" key="2">
    <source>
        <dbReference type="ARBA" id="ARBA00023268"/>
    </source>
</evidence>